<sequence length="146" mass="16890">MSHTHCISTLLDLKDKTITFPEDWMKEVMINVVRSKLISGILSFQPTHCYQCGHIFDSNIIKHGFKTSRIKMMKLSGFDTYLDLKKQRYKCRHCDRTFTLKTSLVESNCYLSNPLKQAIFLEASHKKSESDIARELNVSHSTVNCL</sequence>
<reference evidence="2 3" key="1">
    <citation type="submission" date="2021-03" db="EMBL/GenBank/DDBJ databases">
        <title>Comparative Genomics and Metabolomics in the genus Turicibacter.</title>
        <authorList>
            <person name="Maki J."/>
            <person name="Looft T."/>
        </authorList>
    </citation>
    <scope>NUCLEOTIDE SEQUENCE [LARGE SCALE GENOMIC DNA]</scope>
    <source>
        <strain evidence="2 3">MMM721</strain>
    </source>
</reference>
<keyword evidence="3" id="KW-1185">Reference proteome</keyword>
<gene>
    <name evidence="2" type="ORF">J0J69_07540</name>
</gene>
<dbReference type="Pfam" id="PF14690">
    <property type="entry name" value="Zn_ribbon_ISL3"/>
    <property type="match status" value="1"/>
</dbReference>
<evidence type="ECO:0000313" key="2">
    <source>
        <dbReference type="EMBL" id="UUF04997.1"/>
    </source>
</evidence>
<accession>A0ABY5JE74</accession>
<dbReference type="InterPro" id="IPR029261">
    <property type="entry name" value="Transposase_Znf"/>
</dbReference>
<dbReference type="PANTHER" id="PTHR33498:SF1">
    <property type="entry name" value="TRANSPOSASE FOR INSERTION SEQUENCE ELEMENT IS1557"/>
    <property type="match status" value="1"/>
</dbReference>
<feature type="domain" description="Transposase IS204/IS1001/IS1096/IS1165 zinc-finger" evidence="1">
    <location>
        <begin position="45"/>
        <end position="94"/>
    </location>
</feature>
<evidence type="ECO:0000313" key="3">
    <source>
        <dbReference type="Proteomes" id="UP001058016"/>
    </source>
</evidence>
<dbReference type="PANTHER" id="PTHR33498">
    <property type="entry name" value="TRANSPOSASE FOR INSERTION SEQUENCE ELEMENT IS1557"/>
    <property type="match status" value="1"/>
</dbReference>
<evidence type="ECO:0000259" key="1">
    <source>
        <dbReference type="Pfam" id="PF14690"/>
    </source>
</evidence>
<name>A0ABY5JE74_9FIRM</name>
<dbReference type="RefSeq" id="WP_256637851.1">
    <property type="nucleotide sequence ID" value="NZ_CP071249.1"/>
</dbReference>
<organism evidence="2 3">
    <name type="scientific">Turicibacter bilis</name>
    <dbReference type="NCBI Taxonomy" id="2735723"/>
    <lineage>
        <taxon>Bacteria</taxon>
        <taxon>Bacillati</taxon>
        <taxon>Bacillota</taxon>
        <taxon>Erysipelotrichia</taxon>
        <taxon>Erysipelotrichales</taxon>
        <taxon>Turicibacteraceae</taxon>
        <taxon>Turicibacter</taxon>
    </lineage>
</organism>
<dbReference type="InterPro" id="IPR047951">
    <property type="entry name" value="Transpos_ISL3"/>
</dbReference>
<proteinExistence type="predicted"/>
<dbReference type="Proteomes" id="UP001058016">
    <property type="component" value="Chromosome"/>
</dbReference>
<protein>
    <submittedName>
        <fullName evidence="2">Transposase</fullName>
    </submittedName>
</protein>
<dbReference type="EMBL" id="CP071249">
    <property type="protein sequence ID" value="UUF04997.1"/>
    <property type="molecule type" value="Genomic_DNA"/>
</dbReference>